<dbReference type="EMBL" id="CCAE010000004">
    <property type="protein sequence ID" value="CDN86434.1"/>
    <property type="molecule type" value="Genomic_DNA"/>
</dbReference>
<feature type="compositionally biased region" description="Acidic residues" evidence="1">
    <location>
        <begin position="59"/>
        <end position="78"/>
    </location>
</feature>
<keyword evidence="3" id="KW-1185">Reference proteome</keyword>
<proteinExistence type="predicted"/>
<accession>A0A1L1PCB7</accession>
<gene>
    <name evidence="2" type="ORF">BN948_00836</name>
</gene>
<evidence type="ECO:0000313" key="3">
    <source>
        <dbReference type="Proteomes" id="UP000028878"/>
    </source>
</evidence>
<protein>
    <submittedName>
        <fullName evidence="2">Tir chaperone family protein</fullName>
    </submittedName>
</protein>
<reference evidence="3" key="1">
    <citation type="submission" date="2014-11" db="EMBL/GenBank/DDBJ databases">
        <title>Draft genome sequence of Hydrogenophaga intermedia S1.</title>
        <authorList>
            <person name="Gan H.M."/>
            <person name="Chew T.H."/>
            <person name="Stolz A."/>
        </authorList>
    </citation>
    <scope>NUCLEOTIDE SEQUENCE [LARGE SCALE GENOMIC DNA]</scope>
    <source>
        <strain evidence="3">S1</strain>
    </source>
</reference>
<dbReference type="Gene3D" id="3.30.1460.10">
    <property type="match status" value="1"/>
</dbReference>
<name>A0A1L1PCB7_HYDIT</name>
<dbReference type="SUPFAM" id="SSF69635">
    <property type="entry name" value="Type III secretory system chaperone-like"/>
    <property type="match status" value="1"/>
</dbReference>
<evidence type="ECO:0000256" key="1">
    <source>
        <dbReference type="SAM" id="MobiDB-lite"/>
    </source>
</evidence>
<dbReference type="AlphaFoldDB" id="A0A1L1PCB7"/>
<feature type="region of interest" description="Disordered" evidence="1">
    <location>
        <begin position="43"/>
        <end position="98"/>
    </location>
</feature>
<dbReference type="CDD" id="cd16364">
    <property type="entry name" value="T3SC_I-like"/>
    <property type="match status" value="1"/>
</dbReference>
<dbReference type="Proteomes" id="UP000028878">
    <property type="component" value="Unassembled WGS sequence"/>
</dbReference>
<sequence length="171" mass="17650">MTGHSARALDEAQGVVLDVSGATLIAIEWQAVTHTLHVYGHPVDASRPGPLQASASSGEWEDDEADDEADDGGGDDWGDGGYHPVSIDPGADDTEGATLHLNPDTGLVTLYLVVPFATLDAQSFASMLEAFIDDVALWSTVFAQSPSADPGMGAASGLETARAMTQGLIIA</sequence>
<evidence type="ECO:0000313" key="2">
    <source>
        <dbReference type="EMBL" id="CDN86434.1"/>
    </source>
</evidence>
<organism evidence="2 3">
    <name type="scientific">Hydrogenophaga intermedia</name>
    <dbReference type="NCBI Taxonomy" id="65786"/>
    <lineage>
        <taxon>Bacteria</taxon>
        <taxon>Pseudomonadati</taxon>
        <taxon>Pseudomonadota</taxon>
        <taxon>Betaproteobacteria</taxon>
        <taxon>Burkholderiales</taxon>
        <taxon>Comamonadaceae</taxon>
        <taxon>Hydrogenophaga</taxon>
    </lineage>
</organism>